<protein>
    <submittedName>
        <fullName evidence="1">Uncharacterized protein</fullName>
    </submittedName>
</protein>
<gene>
    <name evidence="1" type="ORF">NDU88_002244</name>
</gene>
<dbReference type="AlphaFoldDB" id="A0AAV7LBS5"/>
<accession>A0AAV7LBS5</accession>
<dbReference type="EMBL" id="JANPWB010000015">
    <property type="protein sequence ID" value="KAJ1089091.1"/>
    <property type="molecule type" value="Genomic_DNA"/>
</dbReference>
<keyword evidence="2" id="KW-1185">Reference proteome</keyword>
<comment type="caution">
    <text evidence="1">The sequence shown here is derived from an EMBL/GenBank/DDBJ whole genome shotgun (WGS) entry which is preliminary data.</text>
</comment>
<evidence type="ECO:0000313" key="1">
    <source>
        <dbReference type="EMBL" id="KAJ1089091.1"/>
    </source>
</evidence>
<proteinExistence type="predicted"/>
<sequence>MTSSCAARPLNKDLLVPVKSRETLGHRPEERDEPVAAILTFRDPDSMLQMDSGVVADGELPSTSVGGGYADVLLLEEEFLDYDGNLYLEEGKFMRKRR</sequence>
<organism evidence="1 2">
    <name type="scientific">Pleurodeles waltl</name>
    <name type="common">Iberian ribbed newt</name>
    <dbReference type="NCBI Taxonomy" id="8319"/>
    <lineage>
        <taxon>Eukaryota</taxon>
        <taxon>Metazoa</taxon>
        <taxon>Chordata</taxon>
        <taxon>Craniata</taxon>
        <taxon>Vertebrata</taxon>
        <taxon>Euteleostomi</taxon>
        <taxon>Amphibia</taxon>
        <taxon>Batrachia</taxon>
        <taxon>Caudata</taxon>
        <taxon>Salamandroidea</taxon>
        <taxon>Salamandridae</taxon>
        <taxon>Pleurodelinae</taxon>
        <taxon>Pleurodeles</taxon>
    </lineage>
</organism>
<evidence type="ECO:0000313" key="2">
    <source>
        <dbReference type="Proteomes" id="UP001066276"/>
    </source>
</evidence>
<name>A0AAV7LBS5_PLEWA</name>
<dbReference type="Proteomes" id="UP001066276">
    <property type="component" value="Chromosome 11"/>
</dbReference>
<reference evidence="1" key="1">
    <citation type="journal article" date="2022" name="bioRxiv">
        <title>Sequencing and chromosome-scale assembly of the giantPleurodeles waltlgenome.</title>
        <authorList>
            <person name="Brown T."/>
            <person name="Elewa A."/>
            <person name="Iarovenko S."/>
            <person name="Subramanian E."/>
            <person name="Araus A.J."/>
            <person name="Petzold A."/>
            <person name="Susuki M."/>
            <person name="Suzuki K.-i.T."/>
            <person name="Hayashi T."/>
            <person name="Toyoda A."/>
            <person name="Oliveira C."/>
            <person name="Osipova E."/>
            <person name="Leigh N.D."/>
            <person name="Simon A."/>
            <person name="Yun M.H."/>
        </authorList>
    </citation>
    <scope>NUCLEOTIDE SEQUENCE</scope>
    <source>
        <strain evidence="1">20211129_DDA</strain>
        <tissue evidence="1">Liver</tissue>
    </source>
</reference>